<comment type="subcellular location">
    <subcellularLocation>
        <location evidence="1">Endomembrane system</location>
        <topology evidence="1">Multi-pass membrane protein</topology>
    </subcellularLocation>
</comment>
<organism evidence="12 13">
    <name type="scientific">Rhodopseudomonas palustris</name>
    <dbReference type="NCBI Taxonomy" id="1076"/>
    <lineage>
        <taxon>Bacteria</taxon>
        <taxon>Pseudomonadati</taxon>
        <taxon>Pseudomonadota</taxon>
        <taxon>Alphaproteobacteria</taxon>
        <taxon>Hyphomicrobiales</taxon>
        <taxon>Nitrobacteraceae</taxon>
        <taxon>Rhodopseudomonas</taxon>
    </lineage>
</organism>
<evidence type="ECO:0000256" key="4">
    <source>
        <dbReference type="ARBA" id="ARBA00022989"/>
    </source>
</evidence>
<dbReference type="PANTHER" id="PTHR43847">
    <property type="entry name" value="BLL3993 PROTEIN"/>
    <property type="match status" value="1"/>
</dbReference>
<evidence type="ECO:0000256" key="5">
    <source>
        <dbReference type="ARBA" id="ARBA00023015"/>
    </source>
</evidence>
<dbReference type="InterPro" id="IPR007318">
    <property type="entry name" value="Phopholipid_MeTrfase"/>
</dbReference>
<name>A0A323UHK9_RHOPL</name>
<dbReference type="PROSITE" id="PS50931">
    <property type="entry name" value="HTH_LYSR"/>
    <property type="match status" value="1"/>
</dbReference>
<keyword evidence="3 10" id="KW-0812">Transmembrane</keyword>
<feature type="transmembrane region" description="Helical" evidence="10">
    <location>
        <begin position="275"/>
        <end position="296"/>
    </location>
</feature>
<proteinExistence type="inferred from homology"/>
<keyword evidence="7 10" id="KW-0472">Membrane</keyword>
<evidence type="ECO:0000256" key="10">
    <source>
        <dbReference type="SAM" id="Phobius"/>
    </source>
</evidence>
<dbReference type="Pfam" id="PF04191">
    <property type="entry name" value="PEMT"/>
    <property type="match status" value="1"/>
</dbReference>
<evidence type="ECO:0000313" key="12">
    <source>
        <dbReference type="EMBL" id="PZA11799.1"/>
    </source>
</evidence>
<dbReference type="GO" id="GO:0003677">
    <property type="term" value="F:DNA binding"/>
    <property type="evidence" value="ECO:0007669"/>
    <property type="project" value="UniProtKB-KW"/>
</dbReference>
<gene>
    <name evidence="12" type="ORF">DNX69_11865</name>
</gene>
<evidence type="ECO:0000256" key="1">
    <source>
        <dbReference type="ARBA" id="ARBA00004127"/>
    </source>
</evidence>
<dbReference type="InterPro" id="IPR000847">
    <property type="entry name" value="LysR_HTH_N"/>
</dbReference>
<dbReference type="Proteomes" id="UP000248134">
    <property type="component" value="Unassembled WGS sequence"/>
</dbReference>
<evidence type="ECO:0000259" key="11">
    <source>
        <dbReference type="PROSITE" id="PS50931"/>
    </source>
</evidence>
<keyword evidence="6" id="KW-0238">DNA-binding</keyword>
<dbReference type="AlphaFoldDB" id="A0A323UHK9"/>
<feature type="transmembrane region" description="Helical" evidence="10">
    <location>
        <begin position="364"/>
        <end position="392"/>
    </location>
</feature>
<protein>
    <recommendedName>
        <fullName evidence="11">HTH lysR-type domain-containing protein</fullName>
    </recommendedName>
</protein>
<keyword evidence="8" id="KW-0804">Transcription</keyword>
<dbReference type="Gene3D" id="3.40.190.10">
    <property type="entry name" value="Periplasmic binding protein-like II"/>
    <property type="match status" value="1"/>
</dbReference>
<dbReference type="Pfam" id="PF00126">
    <property type="entry name" value="HTH_1"/>
    <property type="match status" value="1"/>
</dbReference>
<dbReference type="PANTHER" id="PTHR43847:SF1">
    <property type="entry name" value="BLL3993 PROTEIN"/>
    <property type="match status" value="1"/>
</dbReference>
<dbReference type="GO" id="GO:0012505">
    <property type="term" value="C:endomembrane system"/>
    <property type="evidence" value="ECO:0007669"/>
    <property type="project" value="UniProtKB-SubCell"/>
</dbReference>
<dbReference type="EMBL" id="QKQS01000016">
    <property type="protein sequence ID" value="PZA11799.1"/>
    <property type="molecule type" value="Genomic_DNA"/>
</dbReference>
<evidence type="ECO:0000256" key="2">
    <source>
        <dbReference type="ARBA" id="ARBA00009437"/>
    </source>
</evidence>
<accession>A0A323UHK9</accession>
<feature type="transmembrane region" description="Helical" evidence="10">
    <location>
        <begin position="206"/>
        <end position="227"/>
    </location>
</feature>
<reference evidence="12 13" key="1">
    <citation type="submission" date="2018-06" db="EMBL/GenBank/DDBJ databases">
        <title>Draft Whole-Genome Sequence of the purple photosynthetic bacterium Rhodospeudomonas palustris XCP.</title>
        <authorList>
            <person name="Rayyan A."/>
            <person name="Meyer T.E."/>
            <person name="Kyndt J.A."/>
        </authorList>
    </citation>
    <scope>NUCLEOTIDE SEQUENCE [LARGE SCALE GENOMIC DNA]</scope>
    <source>
        <strain evidence="12 13">XCP</strain>
    </source>
</reference>
<feature type="transmembrane region" description="Helical" evidence="10">
    <location>
        <begin position="308"/>
        <end position="328"/>
    </location>
</feature>
<dbReference type="GO" id="GO:0003700">
    <property type="term" value="F:DNA-binding transcription factor activity"/>
    <property type="evidence" value="ECO:0007669"/>
    <property type="project" value="InterPro"/>
</dbReference>
<evidence type="ECO:0000256" key="8">
    <source>
        <dbReference type="ARBA" id="ARBA00023163"/>
    </source>
</evidence>
<dbReference type="Gene3D" id="1.10.10.10">
    <property type="entry name" value="Winged helix-like DNA-binding domain superfamily/Winged helix DNA-binding domain"/>
    <property type="match status" value="1"/>
</dbReference>
<comment type="caution">
    <text evidence="12">The sequence shown here is derived from an EMBL/GenBank/DDBJ whole genome shotgun (WGS) entry which is preliminary data.</text>
</comment>
<feature type="domain" description="HTH lysR-type" evidence="11">
    <location>
        <begin position="1"/>
        <end position="61"/>
    </location>
</feature>
<sequence>MPRASLQDLEAVIAIARRGSFRAAALDLGISTTALSNAISKLEASLGVRLFKRTTRSVSLTDTGQLFVGQTGPALQDIKAAIETARSRQATPSGTLRINAFAMAAREILSPLILESLRRYPDVHIDLVTEGRLVDISKRRSGVSSKSVVSPVCLPARRSAGVQPTDRSRWRVDSPLPTRRSSSCVPIGGAMSEIARPATSLLAVRLGRTALGASIYTALAFAGAGTLDWPRGWIYAGAFVAVSIAGSAAAQLANPELMAARAKGMRGDTKRFDRLFYAGFLPLITSYPLVAGLDAIRFGWAPLPGWTVAPGLLLFVAGSVLSTWTLLVNNHAESTVRIQSDRAHTVVRDGPYGLVRHPMYLGTLLGLPGTALILGSAWALVAVALITALFTWRTAQEDRALQQELPGYTNYASVTRYRLLPGVW</sequence>
<evidence type="ECO:0000256" key="3">
    <source>
        <dbReference type="ARBA" id="ARBA00022692"/>
    </source>
</evidence>
<evidence type="ECO:0000313" key="13">
    <source>
        <dbReference type="Proteomes" id="UP000248134"/>
    </source>
</evidence>
<comment type="similarity">
    <text evidence="2">Belongs to the LysR transcriptional regulatory family.</text>
</comment>
<dbReference type="InterPro" id="IPR036390">
    <property type="entry name" value="WH_DNA-bd_sf"/>
</dbReference>
<evidence type="ECO:0000256" key="7">
    <source>
        <dbReference type="ARBA" id="ARBA00023136"/>
    </source>
</evidence>
<feature type="region of interest" description="Disordered" evidence="9">
    <location>
        <begin position="164"/>
        <end position="183"/>
    </location>
</feature>
<dbReference type="FunFam" id="1.10.10.10:FF:000001">
    <property type="entry name" value="LysR family transcriptional regulator"/>
    <property type="match status" value="1"/>
</dbReference>
<dbReference type="OrthoDB" id="7203053at2"/>
<dbReference type="InterPro" id="IPR036388">
    <property type="entry name" value="WH-like_DNA-bd_sf"/>
</dbReference>
<dbReference type="Gene3D" id="1.20.120.1630">
    <property type="match status" value="1"/>
</dbReference>
<dbReference type="InterPro" id="IPR052527">
    <property type="entry name" value="Metal_cation-efflux_comp"/>
</dbReference>
<evidence type="ECO:0000256" key="6">
    <source>
        <dbReference type="ARBA" id="ARBA00023125"/>
    </source>
</evidence>
<dbReference type="SUPFAM" id="SSF46785">
    <property type="entry name" value="Winged helix' DNA-binding domain"/>
    <property type="match status" value="1"/>
</dbReference>
<keyword evidence="4 10" id="KW-1133">Transmembrane helix</keyword>
<evidence type="ECO:0000256" key="9">
    <source>
        <dbReference type="SAM" id="MobiDB-lite"/>
    </source>
</evidence>
<feature type="transmembrane region" description="Helical" evidence="10">
    <location>
        <begin position="233"/>
        <end position="254"/>
    </location>
</feature>
<keyword evidence="5" id="KW-0805">Transcription regulation</keyword>